<dbReference type="GO" id="GO:0008270">
    <property type="term" value="F:zinc ion binding"/>
    <property type="evidence" value="ECO:0007669"/>
    <property type="project" value="UniProtKB-KW"/>
</dbReference>
<dbReference type="InterPro" id="IPR035500">
    <property type="entry name" value="NHR-like_dom_sf"/>
</dbReference>
<protein>
    <submittedName>
        <fullName evidence="14">Ecdysone receptor</fullName>
    </submittedName>
</protein>
<dbReference type="PROSITE" id="PS51030">
    <property type="entry name" value="NUCLEAR_REC_DBD_2"/>
    <property type="match status" value="1"/>
</dbReference>
<evidence type="ECO:0000256" key="5">
    <source>
        <dbReference type="ARBA" id="ARBA00023015"/>
    </source>
</evidence>
<comment type="subcellular location">
    <subcellularLocation>
        <location evidence="10">Nucleus</location>
    </subcellularLocation>
</comment>
<dbReference type="FunFam" id="3.30.50.10:FF:000031">
    <property type="entry name" value="Ecdysone receptor A1"/>
    <property type="match status" value="1"/>
</dbReference>
<feature type="domain" description="NR LBD" evidence="12">
    <location>
        <begin position="233"/>
        <end position="442"/>
    </location>
</feature>
<dbReference type="Pfam" id="PF00104">
    <property type="entry name" value="Hormone_recep"/>
    <property type="match status" value="1"/>
</dbReference>
<keyword evidence="4 10" id="KW-0862">Zinc</keyword>
<dbReference type="PRINTS" id="PR00047">
    <property type="entry name" value="STROIDFINGER"/>
</dbReference>
<dbReference type="InterPro" id="IPR000536">
    <property type="entry name" value="Nucl_hrmn_rcpt_lig-bd"/>
</dbReference>
<dbReference type="GO" id="GO:0090575">
    <property type="term" value="C:RNA polymerase II transcription regulator complex"/>
    <property type="evidence" value="ECO:0007669"/>
    <property type="project" value="TreeGrafter"/>
</dbReference>
<dbReference type="WBParaSite" id="ACRNAN_Path_280.g1051.t1">
    <property type="protein sequence ID" value="ACRNAN_Path_280.g1051.t1"/>
    <property type="gene ID" value="ACRNAN_Path_280.g1051"/>
</dbReference>
<evidence type="ECO:0000256" key="3">
    <source>
        <dbReference type="ARBA" id="ARBA00022771"/>
    </source>
</evidence>
<evidence type="ECO:0000313" key="13">
    <source>
        <dbReference type="Proteomes" id="UP000887540"/>
    </source>
</evidence>
<dbReference type="SUPFAM" id="SSF48508">
    <property type="entry name" value="Nuclear receptor ligand-binding domain"/>
    <property type="match status" value="1"/>
</dbReference>
<keyword evidence="13" id="KW-1185">Reference proteome</keyword>
<proteinExistence type="inferred from homology"/>
<keyword evidence="2 10" id="KW-0479">Metal-binding</keyword>
<keyword evidence="9 10" id="KW-0539">Nucleus</keyword>
<dbReference type="Proteomes" id="UP000887540">
    <property type="component" value="Unplaced"/>
</dbReference>
<dbReference type="GO" id="GO:0030154">
    <property type="term" value="P:cell differentiation"/>
    <property type="evidence" value="ECO:0007669"/>
    <property type="project" value="TreeGrafter"/>
</dbReference>
<evidence type="ECO:0000259" key="11">
    <source>
        <dbReference type="PROSITE" id="PS51030"/>
    </source>
</evidence>
<evidence type="ECO:0000259" key="12">
    <source>
        <dbReference type="PROSITE" id="PS51843"/>
    </source>
</evidence>
<dbReference type="SMART" id="SM00430">
    <property type="entry name" value="HOLI"/>
    <property type="match status" value="1"/>
</dbReference>
<evidence type="ECO:0000256" key="9">
    <source>
        <dbReference type="ARBA" id="ARBA00023242"/>
    </source>
</evidence>
<dbReference type="GO" id="GO:0045944">
    <property type="term" value="P:positive regulation of transcription by RNA polymerase II"/>
    <property type="evidence" value="ECO:0007669"/>
    <property type="project" value="TreeGrafter"/>
</dbReference>
<dbReference type="PRINTS" id="PR00398">
    <property type="entry name" value="STRDHORMONER"/>
</dbReference>
<keyword evidence="7 10" id="KW-0804">Transcription</keyword>
<dbReference type="GO" id="GO:0000122">
    <property type="term" value="P:negative regulation of transcription by RNA polymerase II"/>
    <property type="evidence" value="ECO:0007669"/>
    <property type="project" value="TreeGrafter"/>
</dbReference>
<dbReference type="InterPro" id="IPR050234">
    <property type="entry name" value="Nuclear_hormone_rcpt_NR1"/>
</dbReference>
<evidence type="ECO:0000256" key="6">
    <source>
        <dbReference type="ARBA" id="ARBA00023125"/>
    </source>
</evidence>
<organism evidence="13 14">
    <name type="scientific">Acrobeloides nanus</name>
    <dbReference type="NCBI Taxonomy" id="290746"/>
    <lineage>
        <taxon>Eukaryota</taxon>
        <taxon>Metazoa</taxon>
        <taxon>Ecdysozoa</taxon>
        <taxon>Nematoda</taxon>
        <taxon>Chromadorea</taxon>
        <taxon>Rhabditida</taxon>
        <taxon>Tylenchina</taxon>
        <taxon>Cephalobomorpha</taxon>
        <taxon>Cephaloboidea</taxon>
        <taxon>Cephalobidae</taxon>
        <taxon>Acrobeloides</taxon>
    </lineage>
</organism>
<evidence type="ECO:0000313" key="14">
    <source>
        <dbReference type="WBParaSite" id="ACRNAN_Path_280.g1051.t1"/>
    </source>
</evidence>
<evidence type="ECO:0000256" key="7">
    <source>
        <dbReference type="ARBA" id="ARBA00023163"/>
    </source>
</evidence>
<evidence type="ECO:0000256" key="2">
    <source>
        <dbReference type="ARBA" id="ARBA00022723"/>
    </source>
</evidence>
<keyword evidence="8 10" id="KW-0675">Receptor</keyword>
<sequence length="442" mass="50197">MSNAKISYHQIPLFNDYGGSMKDSSRNETSTMNSKLASIKTEVDCQNVPSKATVPHLPYATNSAAFPEPEHSLLTSWNVWLESNFQPQTPQALRMNESRRRRPYSSGKALINGEMLEELCVVCGDRASGYHYNALTCEGCKGFFRRSINRKAIYYCKFGQECEIDLYMRRKCQFCRLAKCIQSGMRAELVIPEEQCRIKREEKQRVKLGTSNLTSSELVSSSSQPPRPALTSEAEELIQRLVELDQEYLIIPDDISQLLENDVVQLQEDPSPFERFIEIVTLNLELIYEFISLLPGFSLIEANDQKILQNECATELLLLRMARYYDPKTESIKLSNGNFTWSYGKQTFQKLAMERLSVQLFVFANSLASMGLNEIEYALLSALVVLTNRKGLSNPLAILEICEIYITGLQAYEELIHPLHPYAFSQLVLKLAELSALASETV</sequence>
<dbReference type="PROSITE" id="PS00031">
    <property type="entry name" value="NUCLEAR_REC_DBD_1"/>
    <property type="match status" value="1"/>
</dbReference>
<dbReference type="CDD" id="cd07161">
    <property type="entry name" value="NR_DBD_EcR"/>
    <property type="match status" value="1"/>
</dbReference>
<dbReference type="Gene3D" id="3.30.50.10">
    <property type="entry name" value="Erythroid Transcription Factor GATA-1, subunit A"/>
    <property type="match status" value="1"/>
</dbReference>
<dbReference type="AlphaFoldDB" id="A0A914C4M8"/>
<comment type="similarity">
    <text evidence="1">Belongs to the nuclear hormone receptor family. NR1 subfamily.</text>
</comment>
<dbReference type="InterPro" id="IPR001628">
    <property type="entry name" value="Znf_hrmn_rcpt"/>
</dbReference>
<dbReference type="Pfam" id="PF00105">
    <property type="entry name" value="zf-C4"/>
    <property type="match status" value="1"/>
</dbReference>
<dbReference type="PANTHER" id="PTHR24082:SF507">
    <property type="entry name" value="BILE ACID RECEPTOR-RELATED"/>
    <property type="match status" value="1"/>
</dbReference>
<dbReference type="PROSITE" id="PS51843">
    <property type="entry name" value="NR_LBD"/>
    <property type="match status" value="1"/>
</dbReference>
<feature type="domain" description="Nuclear receptor" evidence="11">
    <location>
        <begin position="117"/>
        <end position="192"/>
    </location>
</feature>
<evidence type="ECO:0000256" key="10">
    <source>
        <dbReference type="RuleBase" id="RU004334"/>
    </source>
</evidence>
<evidence type="ECO:0000256" key="4">
    <source>
        <dbReference type="ARBA" id="ARBA00022833"/>
    </source>
</evidence>
<dbReference type="InterPro" id="IPR013088">
    <property type="entry name" value="Znf_NHR/GATA"/>
</dbReference>
<keyword evidence="6 10" id="KW-0238">DNA-binding</keyword>
<dbReference type="Gene3D" id="1.10.565.10">
    <property type="entry name" value="Retinoid X Receptor"/>
    <property type="match status" value="1"/>
</dbReference>
<keyword evidence="3 10" id="KW-0863">Zinc-finger</keyword>
<keyword evidence="5 10" id="KW-0805">Transcription regulation</keyword>
<dbReference type="GO" id="GO:0000978">
    <property type="term" value="F:RNA polymerase II cis-regulatory region sequence-specific DNA binding"/>
    <property type="evidence" value="ECO:0007669"/>
    <property type="project" value="TreeGrafter"/>
</dbReference>
<dbReference type="PRINTS" id="PR00546">
    <property type="entry name" value="THYROIDHORMR"/>
</dbReference>
<dbReference type="InterPro" id="IPR001728">
    <property type="entry name" value="ThyrH_rcpt"/>
</dbReference>
<accession>A0A914C4M8</accession>
<dbReference type="SUPFAM" id="SSF57716">
    <property type="entry name" value="Glucocorticoid receptor-like (DNA-binding domain)"/>
    <property type="match status" value="1"/>
</dbReference>
<dbReference type="InterPro" id="IPR001723">
    <property type="entry name" value="Nuclear_hrmn_rcpt"/>
</dbReference>
<name>A0A914C4M8_9BILA</name>
<reference evidence="14" key="1">
    <citation type="submission" date="2022-11" db="UniProtKB">
        <authorList>
            <consortium name="WormBaseParasite"/>
        </authorList>
    </citation>
    <scope>IDENTIFICATION</scope>
</reference>
<dbReference type="SMART" id="SM00399">
    <property type="entry name" value="ZnF_C4"/>
    <property type="match status" value="1"/>
</dbReference>
<evidence type="ECO:0000256" key="8">
    <source>
        <dbReference type="ARBA" id="ARBA00023170"/>
    </source>
</evidence>
<dbReference type="GO" id="GO:0004879">
    <property type="term" value="F:nuclear receptor activity"/>
    <property type="evidence" value="ECO:0007669"/>
    <property type="project" value="InterPro"/>
</dbReference>
<evidence type="ECO:0000256" key="1">
    <source>
        <dbReference type="ARBA" id="ARBA00008092"/>
    </source>
</evidence>
<dbReference type="PANTHER" id="PTHR24082">
    <property type="entry name" value="NUCLEAR HORMONE RECEPTOR"/>
    <property type="match status" value="1"/>
</dbReference>